<evidence type="ECO:0000313" key="2">
    <source>
        <dbReference type="EMBL" id="SMQ59633.1"/>
    </source>
</evidence>
<evidence type="ECO:0000313" key="3">
    <source>
        <dbReference type="Proteomes" id="UP000194464"/>
    </source>
</evidence>
<sequence>MRIKKALTVTLLSAGLLAGGAGVAHAETVYYKGSAISWDHGRSWGVTSYSSVQSGAYEHSATANTTFSGWKAPGVLASAEQWVGTGSATAYWNARG</sequence>
<gene>
    <name evidence="2" type="ORF">SAMN06295909_0329</name>
</gene>
<feature type="signal peptide" evidence="1">
    <location>
        <begin position="1"/>
        <end position="26"/>
    </location>
</feature>
<dbReference type="Proteomes" id="UP000194464">
    <property type="component" value="Unassembled WGS sequence"/>
</dbReference>
<keyword evidence="3" id="KW-1185">Reference proteome</keyword>
<evidence type="ECO:0008006" key="4">
    <source>
        <dbReference type="Google" id="ProtNLM"/>
    </source>
</evidence>
<reference evidence="2 3" key="1">
    <citation type="submission" date="2017-04" db="EMBL/GenBank/DDBJ databases">
        <authorList>
            <person name="Varghese N."/>
            <person name="Submissions S."/>
        </authorList>
    </citation>
    <scope>NUCLEOTIDE SEQUENCE [LARGE SCALE GENOMIC DNA]</scope>
    <source>
        <strain evidence="2 3">VKM Ac-1784</strain>
    </source>
</reference>
<accession>A0ABY1RAA4</accession>
<comment type="caution">
    <text evidence="2">The sequence shown here is derived from an EMBL/GenBank/DDBJ whole genome shotgun (WGS) entry which is preliminary data.</text>
</comment>
<keyword evidence="1" id="KW-0732">Signal</keyword>
<organism evidence="2 3">
    <name type="scientific">Plantibacter elymi</name>
    <name type="common">nom. nud.</name>
    <dbReference type="NCBI Taxonomy" id="199708"/>
    <lineage>
        <taxon>Bacteria</taxon>
        <taxon>Bacillati</taxon>
        <taxon>Actinomycetota</taxon>
        <taxon>Actinomycetes</taxon>
        <taxon>Micrococcales</taxon>
        <taxon>Microbacteriaceae</taxon>
        <taxon>Plantibacter</taxon>
    </lineage>
</organism>
<feature type="chain" id="PRO_5045856809" description="Lactococcin 972 family bacteriocin" evidence="1">
    <location>
        <begin position="27"/>
        <end position="96"/>
    </location>
</feature>
<protein>
    <recommendedName>
        <fullName evidence="4">Lactococcin 972 family bacteriocin</fullName>
    </recommendedName>
</protein>
<proteinExistence type="predicted"/>
<evidence type="ECO:0000256" key="1">
    <source>
        <dbReference type="SAM" id="SignalP"/>
    </source>
</evidence>
<dbReference type="EMBL" id="FXWJ01000001">
    <property type="protein sequence ID" value="SMQ59633.1"/>
    <property type="molecule type" value="Genomic_DNA"/>
</dbReference>
<name>A0ABY1RAA4_9MICO</name>